<evidence type="ECO:0000313" key="2">
    <source>
        <dbReference type="Proteomes" id="UP000041356"/>
    </source>
</evidence>
<sequence length="268" mass="29804">MDIYLNRRERDNNYFLALAHSAANDLMKTAKIVSSRHIKDFFLKARFESEVKQLSDGNLNIIRNAKTDSECRAAISNIKEECANIERQGTMLSLDRAKVYMTINMEKYNNEIGYTINAIGVVGGGLQAISGAGLIVKSGFVIGKLAGAHLTLSGASTVAEKVYHLFGQDNYVGFMEKGYRITANFMGFEPKAGSMAYHAVDMASSLYGVVALSLKPDVWRLYKYIPSDYYRNFTKMSQGALMLKFAGAGNKIRIISDINNHEDVTYIK</sequence>
<protein>
    <submittedName>
        <fullName evidence="1">Inner membrane protein</fullName>
    </submittedName>
</protein>
<name>A0A9P1V6K4_YEREN</name>
<accession>A0A9P1V6K4</accession>
<proteinExistence type="predicted"/>
<dbReference type="InterPro" id="IPR025320">
    <property type="entry name" value="DUF4225"/>
</dbReference>
<dbReference type="RefSeq" id="WP_072086059.1">
    <property type="nucleotide sequence ID" value="NZ_CPZF01000012.1"/>
</dbReference>
<dbReference type="EMBL" id="CPZF01000012">
    <property type="protein sequence ID" value="CNG35783.1"/>
    <property type="molecule type" value="Genomic_DNA"/>
</dbReference>
<organism evidence="1 2">
    <name type="scientific">Yersinia enterocolitica</name>
    <dbReference type="NCBI Taxonomy" id="630"/>
    <lineage>
        <taxon>Bacteria</taxon>
        <taxon>Pseudomonadati</taxon>
        <taxon>Pseudomonadota</taxon>
        <taxon>Gammaproteobacteria</taxon>
        <taxon>Enterobacterales</taxon>
        <taxon>Yersiniaceae</taxon>
        <taxon>Yersinia</taxon>
    </lineage>
</organism>
<comment type="caution">
    <text evidence="1">The sequence shown here is derived from an EMBL/GenBank/DDBJ whole genome shotgun (WGS) entry which is preliminary data.</text>
</comment>
<dbReference type="Pfam" id="PF13988">
    <property type="entry name" value="DUF4225"/>
    <property type="match status" value="1"/>
</dbReference>
<dbReference type="Proteomes" id="UP000041356">
    <property type="component" value="Unassembled WGS sequence"/>
</dbReference>
<evidence type="ECO:0000313" key="1">
    <source>
        <dbReference type="EMBL" id="CNG35783.1"/>
    </source>
</evidence>
<gene>
    <name evidence="1" type="ORF">ERS137939_03857</name>
</gene>
<dbReference type="AlphaFoldDB" id="A0A9P1V6K4"/>
<reference evidence="1 2" key="1">
    <citation type="submission" date="2015-03" db="EMBL/GenBank/DDBJ databases">
        <authorList>
            <consortium name="Pathogen Informatics"/>
            <person name="Murphy D."/>
        </authorList>
    </citation>
    <scope>NUCLEOTIDE SEQUENCE [LARGE SCALE GENOMIC DNA]</scope>
    <source>
        <strain evidence="1 2">IP27818</strain>
    </source>
</reference>